<keyword evidence="4" id="KW-1185">Reference proteome</keyword>
<organism evidence="3 4">
    <name type="scientific">Ambrosia artemisiifolia</name>
    <name type="common">Common ragweed</name>
    <dbReference type="NCBI Taxonomy" id="4212"/>
    <lineage>
        <taxon>Eukaryota</taxon>
        <taxon>Viridiplantae</taxon>
        <taxon>Streptophyta</taxon>
        <taxon>Embryophyta</taxon>
        <taxon>Tracheophyta</taxon>
        <taxon>Spermatophyta</taxon>
        <taxon>Magnoliopsida</taxon>
        <taxon>eudicotyledons</taxon>
        <taxon>Gunneridae</taxon>
        <taxon>Pentapetalae</taxon>
        <taxon>asterids</taxon>
        <taxon>campanulids</taxon>
        <taxon>Asterales</taxon>
        <taxon>Asteraceae</taxon>
        <taxon>Asteroideae</taxon>
        <taxon>Heliantheae alliance</taxon>
        <taxon>Heliantheae</taxon>
        <taxon>Ambrosia</taxon>
    </lineage>
</organism>
<dbReference type="PANTHER" id="PTHR42898:SF28">
    <property type="entry name" value="TROPINONE REDUCTASE HOMOLOG"/>
    <property type="match status" value="1"/>
</dbReference>
<dbReference type="Pfam" id="PF00106">
    <property type="entry name" value="adh_short"/>
    <property type="match status" value="1"/>
</dbReference>
<dbReference type="PRINTS" id="PR00081">
    <property type="entry name" value="GDHRDH"/>
</dbReference>
<name>A0AAD5GC63_AMBAR</name>
<keyword evidence="1" id="KW-0521">NADP</keyword>
<dbReference type="InterPro" id="IPR002347">
    <property type="entry name" value="SDR_fam"/>
</dbReference>
<sequence length="211" mass="22587">MTALVTGGTRGIGYAIVEELAGFGAAVHTCSRNQKEIDERLEEWKGKGYEVTASVCDLSSKENREELIKVVSSVFNGKLNILINNAASTLLKDATQHTLDDYSSIMRTNVESPYHLTQLAHPLLKASGNASVVFISSVAGVIALPSISEKIEDKVMEAYGELMARTPLRPIAEPDEISPLVAFLCLPGASYISGQVIVVDAGYTAGGFKQP</sequence>
<dbReference type="SUPFAM" id="SSF51735">
    <property type="entry name" value="NAD(P)-binding Rossmann-fold domains"/>
    <property type="match status" value="1"/>
</dbReference>
<gene>
    <name evidence="3" type="ORF">M8C21_004233</name>
</gene>
<dbReference type="Gene3D" id="3.40.50.720">
    <property type="entry name" value="NAD(P)-binding Rossmann-like Domain"/>
    <property type="match status" value="2"/>
</dbReference>
<evidence type="ECO:0008006" key="5">
    <source>
        <dbReference type="Google" id="ProtNLM"/>
    </source>
</evidence>
<evidence type="ECO:0000256" key="1">
    <source>
        <dbReference type="ARBA" id="ARBA00022857"/>
    </source>
</evidence>
<evidence type="ECO:0000313" key="4">
    <source>
        <dbReference type="Proteomes" id="UP001206925"/>
    </source>
</evidence>
<keyword evidence="2" id="KW-0560">Oxidoreductase</keyword>
<evidence type="ECO:0000256" key="2">
    <source>
        <dbReference type="ARBA" id="ARBA00023002"/>
    </source>
</evidence>
<dbReference type="InterPro" id="IPR045000">
    <property type="entry name" value="TR"/>
</dbReference>
<proteinExistence type="predicted"/>
<dbReference type="AlphaFoldDB" id="A0AAD5GC63"/>
<protein>
    <recommendedName>
        <fullName evidence="5">Tropinone reductase-like protein</fullName>
    </recommendedName>
</protein>
<evidence type="ECO:0000313" key="3">
    <source>
        <dbReference type="EMBL" id="KAI7736104.1"/>
    </source>
</evidence>
<dbReference type="InterPro" id="IPR036291">
    <property type="entry name" value="NAD(P)-bd_dom_sf"/>
</dbReference>
<dbReference type="Proteomes" id="UP001206925">
    <property type="component" value="Unassembled WGS sequence"/>
</dbReference>
<dbReference type="EMBL" id="JAMZMK010009370">
    <property type="protein sequence ID" value="KAI7736104.1"/>
    <property type="molecule type" value="Genomic_DNA"/>
</dbReference>
<dbReference type="PANTHER" id="PTHR42898">
    <property type="entry name" value="TROPINONE REDUCTASE"/>
    <property type="match status" value="1"/>
</dbReference>
<comment type="caution">
    <text evidence="3">The sequence shown here is derived from an EMBL/GenBank/DDBJ whole genome shotgun (WGS) entry which is preliminary data.</text>
</comment>
<dbReference type="Pfam" id="PF13561">
    <property type="entry name" value="adh_short_C2"/>
    <property type="match status" value="1"/>
</dbReference>
<accession>A0AAD5GC63</accession>
<dbReference type="GO" id="GO:0016491">
    <property type="term" value="F:oxidoreductase activity"/>
    <property type="evidence" value="ECO:0007669"/>
    <property type="project" value="UniProtKB-KW"/>
</dbReference>
<reference evidence="3" key="1">
    <citation type="submission" date="2022-06" db="EMBL/GenBank/DDBJ databases">
        <title>Uncovering the hologenomic basis of an extraordinary plant invasion.</title>
        <authorList>
            <person name="Bieker V.C."/>
            <person name="Martin M.D."/>
            <person name="Gilbert T."/>
            <person name="Hodgins K."/>
            <person name="Battlay P."/>
            <person name="Petersen B."/>
            <person name="Wilson J."/>
        </authorList>
    </citation>
    <scope>NUCLEOTIDE SEQUENCE</scope>
    <source>
        <strain evidence="3">AA19_3_7</strain>
        <tissue evidence="3">Leaf</tissue>
    </source>
</reference>